<sequence>MSWRFILMVIISISWIPILIFFVTNINSKLISQVQITISKPWTLVTRNNVRLSRLYKKYNLLLNLTAFKTNHLSNKTIIYSCTSFCGGWGDRLRGITSAYILALLTDRHFMIDMNYPCDILKVVEPNFVNWTYVKHNKSKNRTRLYINTMPSWQKAYRNNISNMIKSNDFVKVWSSYDDIIISANSDYMTPALHNIYMLNKTQQLLGQIPISQATTQIFVAFLFELLFKPSIAVRNRVDSILINSRHRHLICLHIRIGKNPTNPLDVAFTARENTTKSMIDFVDNYLLNKSSSLIFVTSDSSQAVSDILRHYPNSSMSIVGPILHIDRFDRRSPTICDGFVKVIADFYLLGECQTLLLSTSGFSSWANLRRENPNEELYHYNEKLGKIKKLIN</sequence>
<keyword evidence="1" id="KW-0812">Transmembrane</keyword>
<dbReference type="Gene3D" id="3.40.50.11350">
    <property type="match status" value="1"/>
</dbReference>
<evidence type="ECO:0000256" key="1">
    <source>
        <dbReference type="SAM" id="Phobius"/>
    </source>
</evidence>
<dbReference type="EMBL" id="CAJNOU010000748">
    <property type="protein sequence ID" value="CAF1079027.1"/>
    <property type="molecule type" value="Genomic_DNA"/>
</dbReference>
<dbReference type="AlphaFoldDB" id="A0A814MIJ3"/>
<comment type="caution">
    <text evidence="2">The sequence shown here is derived from an EMBL/GenBank/DDBJ whole genome shotgun (WGS) entry which is preliminary data.</text>
</comment>
<gene>
    <name evidence="2" type="ORF">SEV965_LOCUS14752</name>
</gene>
<name>A0A814MIJ3_9BILA</name>
<protein>
    <submittedName>
        <fullName evidence="2">Uncharacterized protein</fullName>
    </submittedName>
</protein>
<keyword evidence="1" id="KW-0472">Membrane</keyword>
<reference evidence="2" key="1">
    <citation type="submission" date="2021-02" db="EMBL/GenBank/DDBJ databases">
        <authorList>
            <person name="Nowell W R."/>
        </authorList>
    </citation>
    <scope>NUCLEOTIDE SEQUENCE</scope>
</reference>
<evidence type="ECO:0000313" key="2">
    <source>
        <dbReference type="EMBL" id="CAF1079027.1"/>
    </source>
</evidence>
<dbReference type="Proteomes" id="UP000663889">
    <property type="component" value="Unassembled WGS sequence"/>
</dbReference>
<keyword evidence="1" id="KW-1133">Transmembrane helix</keyword>
<proteinExistence type="predicted"/>
<organism evidence="2 3">
    <name type="scientific">Rotaria sordida</name>
    <dbReference type="NCBI Taxonomy" id="392033"/>
    <lineage>
        <taxon>Eukaryota</taxon>
        <taxon>Metazoa</taxon>
        <taxon>Spiralia</taxon>
        <taxon>Gnathifera</taxon>
        <taxon>Rotifera</taxon>
        <taxon>Eurotatoria</taxon>
        <taxon>Bdelloidea</taxon>
        <taxon>Philodinida</taxon>
        <taxon>Philodinidae</taxon>
        <taxon>Rotaria</taxon>
    </lineage>
</organism>
<evidence type="ECO:0000313" key="3">
    <source>
        <dbReference type="Proteomes" id="UP000663889"/>
    </source>
</evidence>
<feature type="transmembrane region" description="Helical" evidence="1">
    <location>
        <begin position="5"/>
        <end position="23"/>
    </location>
</feature>
<accession>A0A814MIJ3</accession>